<comment type="subcellular location">
    <subcellularLocation>
        <location evidence="1">Membrane</location>
    </subcellularLocation>
</comment>
<protein>
    <submittedName>
        <fullName evidence="5">Uncharacterized protein</fullName>
    </submittedName>
</protein>
<dbReference type="PANTHER" id="PTHR37042:SF4">
    <property type="entry name" value="OUTER MEMBRANE PROTEIN RV1973"/>
    <property type="match status" value="1"/>
</dbReference>
<dbReference type="KEGG" id="nno:NONO_c24400"/>
<dbReference type="Proteomes" id="UP000019150">
    <property type="component" value="Chromosome"/>
</dbReference>
<evidence type="ECO:0000256" key="2">
    <source>
        <dbReference type="ARBA" id="ARBA00023136"/>
    </source>
</evidence>
<proteinExistence type="predicted"/>
<evidence type="ECO:0000256" key="4">
    <source>
        <dbReference type="SAM" id="SignalP"/>
    </source>
</evidence>
<name>W5TJ05_9NOCA</name>
<dbReference type="STRING" id="1415166.NONO_c24400"/>
<gene>
    <name evidence="5" type="ORF">NONO_c24400</name>
</gene>
<feature type="signal peptide" evidence="4">
    <location>
        <begin position="1"/>
        <end position="23"/>
    </location>
</feature>
<dbReference type="GO" id="GO:0016020">
    <property type="term" value="C:membrane"/>
    <property type="evidence" value="ECO:0007669"/>
    <property type="project" value="UniProtKB-SubCell"/>
</dbReference>
<accession>W5TJ05</accession>
<dbReference type="PATRIC" id="fig|1415166.3.peg.2495"/>
<evidence type="ECO:0000313" key="6">
    <source>
        <dbReference type="Proteomes" id="UP000019150"/>
    </source>
</evidence>
<evidence type="ECO:0000256" key="3">
    <source>
        <dbReference type="SAM" id="MobiDB-lite"/>
    </source>
</evidence>
<organism evidence="5 6">
    <name type="scientific">Nocardia nova SH22a</name>
    <dbReference type="NCBI Taxonomy" id="1415166"/>
    <lineage>
        <taxon>Bacteria</taxon>
        <taxon>Bacillati</taxon>
        <taxon>Actinomycetota</taxon>
        <taxon>Actinomycetes</taxon>
        <taxon>Mycobacteriales</taxon>
        <taxon>Nocardiaceae</taxon>
        <taxon>Nocardia</taxon>
    </lineage>
</organism>
<feature type="chain" id="PRO_5038564811" evidence="4">
    <location>
        <begin position="24"/>
        <end position="157"/>
    </location>
</feature>
<keyword evidence="4" id="KW-0732">Signal</keyword>
<dbReference type="eggNOG" id="ENOG502ZEGU">
    <property type="taxonomic scope" value="Bacteria"/>
</dbReference>
<dbReference type="AlphaFoldDB" id="W5TJ05"/>
<feature type="region of interest" description="Disordered" evidence="3">
    <location>
        <begin position="73"/>
        <end position="98"/>
    </location>
</feature>
<reference evidence="5 6" key="1">
    <citation type="journal article" date="2014" name="Appl. Environ. Microbiol.">
        <title>Insights into the Microbial Degradation of Rubber and Gutta-Percha by Analysis of the Complete Genome of Nocardia nova SH22a.</title>
        <authorList>
            <person name="Luo Q."/>
            <person name="Hiessl S."/>
            <person name="Poehlein A."/>
            <person name="Daniel R."/>
            <person name="Steinbuchel A."/>
        </authorList>
    </citation>
    <scope>NUCLEOTIDE SEQUENCE [LARGE SCALE GENOMIC DNA]</scope>
    <source>
        <strain evidence="5">SH22a</strain>
    </source>
</reference>
<keyword evidence="6" id="KW-1185">Reference proteome</keyword>
<evidence type="ECO:0000256" key="1">
    <source>
        <dbReference type="ARBA" id="ARBA00004370"/>
    </source>
</evidence>
<evidence type="ECO:0000313" key="5">
    <source>
        <dbReference type="EMBL" id="AHH17236.1"/>
    </source>
</evidence>
<keyword evidence="2" id="KW-0472">Membrane</keyword>
<dbReference type="HOGENOM" id="CLU_1883586_0_0_11"/>
<dbReference type="PANTHER" id="PTHR37042">
    <property type="entry name" value="OUTER MEMBRANE PROTEIN RV1973"/>
    <property type="match status" value="1"/>
</dbReference>
<dbReference type="OrthoDB" id="4558585at2"/>
<dbReference type="RefSeq" id="WP_025348714.1">
    <property type="nucleotide sequence ID" value="NZ_CP006850.1"/>
</dbReference>
<sequence>MSRITLRPMTIALSCAGVGAALAVTPTAAATPTDPIQLAGCDFGRQLTTFDWAGYDEYDQRILDLSTGPFHDQFSASAPDRRAQATSTHTRSEAMSVECRTDVDDPEHPQLLVTVQQSTRSDATLGLPRPQRTSMRVILDHVDGRWLAARVDMLPES</sequence>
<dbReference type="EMBL" id="CP006850">
    <property type="protein sequence ID" value="AHH17236.1"/>
    <property type="molecule type" value="Genomic_DNA"/>
</dbReference>